<dbReference type="Gene3D" id="1.10.10.10">
    <property type="entry name" value="Winged helix-like DNA-binding domain superfamily/Winged helix DNA-binding domain"/>
    <property type="match status" value="1"/>
</dbReference>
<dbReference type="PROSITE" id="PS50931">
    <property type="entry name" value="HTH_LYSR"/>
    <property type="match status" value="1"/>
</dbReference>
<dbReference type="InterPro" id="IPR000847">
    <property type="entry name" value="LysR_HTH_N"/>
</dbReference>
<dbReference type="InterPro" id="IPR036388">
    <property type="entry name" value="WH-like_DNA-bd_sf"/>
</dbReference>
<dbReference type="CDD" id="cd08422">
    <property type="entry name" value="PBP2_CrgA_like"/>
    <property type="match status" value="1"/>
</dbReference>
<evidence type="ECO:0000256" key="2">
    <source>
        <dbReference type="ARBA" id="ARBA00023015"/>
    </source>
</evidence>
<dbReference type="InterPro" id="IPR005119">
    <property type="entry name" value="LysR_subst-bd"/>
</dbReference>
<evidence type="ECO:0000259" key="5">
    <source>
        <dbReference type="PROSITE" id="PS50931"/>
    </source>
</evidence>
<dbReference type="GO" id="GO:0003677">
    <property type="term" value="F:DNA binding"/>
    <property type="evidence" value="ECO:0007669"/>
    <property type="project" value="UniProtKB-KW"/>
</dbReference>
<dbReference type="FunFam" id="1.10.10.10:FF:000001">
    <property type="entry name" value="LysR family transcriptional regulator"/>
    <property type="match status" value="1"/>
</dbReference>
<gene>
    <name evidence="6" type="ORF">ABK905_20510</name>
</gene>
<dbReference type="Gene3D" id="3.40.190.290">
    <property type="match status" value="1"/>
</dbReference>
<proteinExistence type="inferred from homology"/>
<dbReference type="PANTHER" id="PTHR30537:SF5">
    <property type="entry name" value="HTH-TYPE TRANSCRIPTIONAL ACTIVATOR TTDR-RELATED"/>
    <property type="match status" value="1"/>
</dbReference>
<comment type="similarity">
    <text evidence="1">Belongs to the LysR transcriptional regulatory family.</text>
</comment>
<organism evidence="6">
    <name type="scientific">Acerihabitans sp. KWT182</name>
    <dbReference type="NCBI Taxonomy" id="3157919"/>
    <lineage>
        <taxon>Bacteria</taxon>
        <taxon>Pseudomonadati</taxon>
        <taxon>Pseudomonadota</taxon>
        <taxon>Gammaproteobacteria</taxon>
        <taxon>Enterobacterales</taxon>
        <taxon>Pectobacteriaceae</taxon>
        <taxon>Acerihabitans</taxon>
    </lineage>
</organism>
<dbReference type="PANTHER" id="PTHR30537">
    <property type="entry name" value="HTH-TYPE TRANSCRIPTIONAL REGULATOR"/>
    <property type="match status" value="1"/>
</dbReference>
<keyword evidence="2" id="KW-0805">Transcription regulation</keyword>
<dbReference type="Pfam" id="PF03466">
    <property type="entry name" value="LysR_substrate"/>
    <property type="match status" value="1"/>
</dbReference>
<evidence type="ECO:0000256" key="3">
    <source>
        <dbReference type="ARBA" id="ARBA00023125"/>
    </source>
</evidence>
<dbReference type="SUPFAM" id="SSF53850">
    <property type="entry name" value="Periplasmic binding protein-like II"/>
    <property type="match status" value="1"/>
</dbReference>
<dbReference type="AlphaFoldDB" id="A0AAU7Q6Z9"/>
<accession>A0AAU7Q6Z9</accession>
<feature type="domain" description="HTH lysR-type" evidence="5">
    <location>
        <begin position="13"/>
        <end position="65"/>
    </location>
</feature>
<evidence type="ECO:0000313" key="6">
    <source>
        <dbReference type="EMBL" id="XBS68917.1"/>
    </source>
</evidence>
<dbReference type="GO" id="GO:0003700">
    <property type="term" value="F:DNA-binding transcription factor activity"/>
    <property type="evidence" value="ECO:0007669"/>
    <property type="project" value="InterPro"/>
</dbReference>
<dbReference type="EMBL" id="CP157947">
    <property type="protein sequence ID" value="XBS68917.1"/>
    <property type="molecule type" value="Genomic_DNA"/>
</dbReference>
<evidence type="ECO:0000256" key="4">
    <source>
        <dbReference type="ARBA" id="ARBA00023163"/>
    </source>
</evidence>
<sequence length="308" mass="34406">MRINNVEGLLPNLVTFSRVVEEGSFSAAGREMLLSPSAVARQIDRLERDLGVVLLQRTTRSLQVTEAGREIYLMAGAIIDKADELLARAKTYSESPQGLLRITAPVTLGKMILSPLLPHFLEQYPDIHVDMDFSDNLADLFRERYDLAVRVTHRPPEDLVARTLMPVNYVLVCAGKYAKALPNTLDELERHSIFMPKDRGFGTTCRFAGNGREYQIVIQPRLVTNNGDAILDALLQGLGIGILPYFVAQRLIESGELVVVLPEYDVIPPQKDIAYILSPPNYLMPPKARVFIDFLLSHVRKKVTPAIS</sequence>
<evidence type="ECO:0000256" key="1">
    <source>
        <dbReference type="ARBA" id="ARBA00009437"/>
    </source>
</evidence>
<dbReference type="InterPro" id="IPR058163">
    <property type="entry name" value="LysR-type_TF_proteobact-type"/>
</dbReference>
<keyword evidence="4" id="KW-0804">Transcription</keyword>
<dbReference type="InterPro" id="IPR036390">
    <property type="entry name" value="WH_DNA-bd_sf"/>
</dbReference>
<name>A0AAU7Q6Z9_9GAMM</name>
<dbReference type="SUPFAM" id="SSF46785">
    <property type="entry name" value="Winged helix' DNA-binding domain"/>
    <property type="match status" value="1"/>
</dbReference>
<keyword evidence="3" id="KW-0238">DNA-binding</keyword>
<reference evidence="6" key="1">
    <citation type="submission" date="2024-06" db="EMBL/GenBank/DDBJ databases">
        <authorList>
            <person name="Coelho C."/>
            <person name="Bento M."/>
            <person name="Garcia E."/>
            <person name="Camelo A."/>
            <person name="Brandao I."/>
            <person name="Espirito Santo C."/>
            <person name="Trovao J."/>
            <person name="Verissimo A."/>
            <person name="Costa J."/>
            <person name="Tiago I."/>
        </authorList>
    </citation>
    <scope>NUCLEOTIDE SEQUENCE</scope>
    <source>
        <strain evidence="6">KWT182</strain>
    </source>
</reference>
<dbReference type="Pfam" id="PF00126">
    <property type="entry name" value="HTH_1"/>
    <property type="match status" value="1"/>
</dbReference>
<protein>
    <submittedName>
        <fullName evidence="6">LysR family transcriptional regulator</fullName>
    </submittedName>
</protein>